<dbReference type="GO" id="GO:0005886">
    <property type="term" value="C:plasma membrane"/>
    <property type="evidence" value="ECO:0007669"/>
    <property type="project" value="UniProtKB-SubCell"/>
</dbReference>
<dbReference type="GO" id="GO:0016887">
    <property type="term" value="F:ATP hydrolysis activity"/>
    <property type="evidence" value="ECO:0007669"/>
    <property type="project" value="InterPro"/>
</dbReference>
<dbReference type="CDD" id="cd00371">
    <property type="entry name" value="HMA"/>
    <property type="match status" value="1"/>
</dbReference>
<evidence type="ECO:0000256" key="1">
    <source>
        <dbReference type="ARBA" id="ARBA00004651"/>
    </source>
</evidence>
<feature type="transmembrane region" description="Helical" evidence="15">
    <location>
        <begin position="153"/>
        <end position="172"/>
    </location>
</feature>
<dbReference type="SUPFAM" id="SSF81653">
    <property type="entry name" value="Calcium ATPase, transduction domain A"/>
    <property type="match status" value="1"/>
</dbReference>
<feature type="region of interest" description="Disordered" evidence="16">
    <location>
        <begin position="42"/>
        <end position="63"/>
    </location>
</feature>
<gene>
    <name evidence="18" type="ORF">J2W88_002884</name>
    <name evidence="19" type="ORF">J2W93_003672</name>
</gene>
<evidence type="ECO:0000313" key="19">
    <source>
        <dbReference type="EMBL" id="MDR6838825.1"/>
    </source>
</evidence>
<evidence type="ECO:0000256" key="5">
    <source>
        <dbReference type="ARBA" id="ARBA00022553"/>
    </source>
</evidence>
<evidence type="ECO:0000256" key="14">
    <source>
        <dbReference type="ARBA" id="ARBA00023136"/>
    </source>
</evidence>
<keyword evidence="3" id="KW-0813">Transport</keyword>
<dbReference type="InterPro" id="IPR008250">
    <property type="entry name" value="ATPase_P-typ_transduc_dom_A_sf"/>
</dbReference>
<dbReference type="EMBL" id="JAVDTL010000004">
    <property type="protein sequence ID" value="MDR6767603.1"/>
    <property type="molecule type" value="Genomic_DNA"/>
</dbReference>
<keyword evidence="4 15" id="KW-1003">Cell membrane</keyword>
<sequence length="837" mass="88038">MSMFQPGAPASSAVHPSDSVADPLPPQRVELLDDPQEWLAFGRPCTPAGSPLPGGATDPGTADAAAAAWDSHVVLEGMHCAACALTIEDALRAVPGVLQADVSAATRRARVVWQPGRVLPSQWMEAVRHAGYRAMPAMDAFARDQRLRESRRALWRWLVAGFCMMQVMMYAWPAYVAQPGDLSGEMEQLLRWASWVITLPMVVFSCGPFFTSALRDIRQRRVSMDLPVALGMAITFVVSTAGTFDPAGIFGKEVYYDSLTMFVFFLLTGRWLELRLRDRTAGALEAVMNRLPDSVERRTADGSFARVATRRIGVGDTIRVLPGEAFPADGRITAGSTHADEALLTGESTPVARPVGSSVTAGSYNLQAPVEVLVEGTGGQTRFAQIVALMESASLQKPRLAQLADRIARPFLVAVLLAAALAAAYWWPSDPGHALMVAVAVLIVTCPCALSLATPVAMLTAAGTLARHGVLVRNLQGLEALAQVDTMVFDKTGTLTRDGMALQAVHPAGGCSAQEALDLAAALARQSMHPASRALAAAASAQPLPSGRWQVMGLQEDAGQGLTATVEDATGAMAARTIRLGSARHAGVANDAGGAALQVVLSEQASDGALIELARFDLVEDLRAEASAVVRALQQDGVAVQLLSGDRRGAVQRVATQAGIAHAQGECTPQGKLEALQALQSQGHHVAMVGDGLNDGPVLAGAHVSFAFGRAVPLAQSRADFVVLGDSLALVPQTVLLARRTLRVVRQNLWWAAAYNALCVPLAVLGWMPAWLAGLGMALSSLLVVLNAARLARDLPSLPGLHSAPLPTAALAARPDPTAGGMSQPSLDLSKTPLEPV</sequence>
<evidence type="ECO:0000313" key="20">
    <source>
        <dbReference type="Proteomes" id="UP001249076"/>
    </source>
</evidence>
<dbReference type="SUPFAM" id="SSF55008">
    <property type="entry name" value="HMA, heavy metal-associated domain"/>
    <property type="match status" value="1"/>
</dbReference>
<keyword evidence="13" id="KW-0406">Ion transport</keyword>
<keyword evidence="14 15" id="KW-0472">Membrane</keyword>
<dbReference type="Pfam" id="PF00122">
    <property type="entry name" value="E1-E2_ATPase"/>
    <property type="match status" value="1"/>
</dbReference>
<dbReference type="InterPro" id="IPR001757">
    <property type="entry name" value="P_typ_ATPase"/>
</dbReference>
<evidence type="ECO:0000256" key="10">
    <source>
        <dbReference type="ARBA" id="ARBA00022842"/>
    </source>
</evidence>
<dbReference type="SUPFAM" id="SSF81665">
    <property type="entry name" value="Calcium ATPase, transmembrane domain M"/>
    <property type="match status" value="1"/>
</dbReference>
<protein>
    <submittedName>
        <fullName evidence="18">Cu2+-exporting ATPase</fullName>
    </submittedName>
</protein>
<keyword evidence="7 15" id="KW-0479">Metal-binding</keyword>
<evidence type="ECO:0000256" key="8">
    <source>
        <dbReference type="ARBA" id="ARBA00022741"/>
    </source>
</evidence>
<feature type="transmembrane region" description="Helical" evidence="15">
    <location>
        <begin position="407"/>
        <end position="427"/>
    </location>
</feature>
<dbReference type="Gene3D" id="3.30.70.100">
    <property type="match status" value="1"/>
</dbReference>
<dbReference type="NCBIfam" id="TIGR01494">
    <property type="entry name" value="ATPase_P-type"/>
    <property type="match status" value="2"/>
</dbReference>
<evidence type="ECO:0000256" key="7">
    <source>
        <dbReference type="ARBA" id="ARBA00022723"/>
    </source>
</evidence>
<comment type="caution">
    <text evidence="18">The sequence shown here is derived from an EMBL/GenBank/DDBJ whole genome shotgun (WGS) entry which is preliminary data.</text>
</comment>
<evidence type="ECO:0000256" key="3">
    <source>
        <dbReference type="ARBA" id="ARBA00022448"/>
    </source>
</evidence>
<evidence type="ECO:0000313" key="21">
    <source>
        <dbReference type="Proteomes" id="UP001253458"/>
    </source>
</evidence>
<dbReference type="SUPFAM" id="SSF56784">
    <property type="entry name" value="HAD-like"/>
    <property type="match status" value="1"/>
</dbReference>
<feature type="transmembrane region" description="Helical" evidence="15">
    <location>
        <begin position="192"/>
        <end position="210"/>
    </location>
</feature>
<evidence type="ECO:0000256" key="16">
    <source>
        <dbReference type="SAM" id="MobiDB-lite"/>
    </source>
</evidence>
<name>A0AAJ2BUG1_ACIDE</name>
<evidence type="ECO:0000259" key="17">
    <source>
        <dbReference type="PROSITE" id="PS50846"/>
    </source>
</evidence>
<dbReference type="InterPro" id="IPR023298">
    <property type="entry name" value="ATPase_P-typ_TM_dom_sf"/>
</dbReference>
<keyword evidence="12 15" id="KW-1133">Transmembrane helix</keyword>
<evidence type="ECO:0000256" key="13">
    <source>
        <dbReference type="ARBA" id="ARBA00023065"/>
    </source>
</evidence>
<dbReference type="Proteomes" id="UP001249076">
    <property type="component" value="Unassembled WGS sequence"/>
</dbReference>
<evidence type="ECO:0000256" key="15">
    <source>
        <dbReference type="RuleBase" id="RU362081"/>
    </source>
</evidence>
<keyword evidence="9 15" id="KW-0067">ATP-binding</keyword>
<dbReference type="Gene3D" id="2.70.150.10">
    <property type="entry name" value="Calcium-transporting ATPase, cytoplasmic transduction domain A"/>
    <property type="match status" value="1"/>
</dbReference>
<proteinExistence type="inferred from homology"/>
<reference evidence="18 20" key="1">
    <citation type="submission" date="2023-07" db="EMBL/GenBank/DDBJ databases">
        <title>Sorghum-associated microbial communities from plants grown in Nebraska, USA.</title>
        <authorList>
            <person name="Schachtman D."/>
        </authorList>
    </citation>
    <scope>NUCLEOTIDE SEQUENCE</scope>
    <source>
        <strain evidence="19 20">BE105</strain>
        <strain evidence="18">BE69</strain>
    </source>
</reference>
<dbReference type="Pfam" id="PF00403">
    <property type="entry name" value="HMA"/>
    <property type="match status" value="1"/>
</dbReference>
<dbReference type="InterPro" id="IPR006121">
    <property type="entry name" value="HMA_dom"/>
</dbReference>
<dbReference type="GO" id="GO:0043682">
    <property type="term" value="F:P-type divalent copper transporter activity"/>
    <property type="evidence" value="ECO:0007669"/>
    <property type="project" value="TreeGrafter"/>
</dbReference>
<keyword evidence="10" id="KW-0460">Magnesium</keyword>
<dbReference type="Pfam" id="PF00702">
    <property type="entry name" value="Hydrolase"/>
    <property type="match status" value="1"/>
</dbReference>
<dbReference type="PANTHER" id="PTHR43520">
    <property type="entry name" value="ATP7, ISOFORM B"/>
    <property type="match status" value="1"/>
</dbReference>
<evidence type="ECO:0000256" key="6">
    <source>
        <dbReference type="ARBA" id="ARBA00022692"/>
    </source>
</evidence>
<feature type="transmembrane region" description="Helical" evidence="15">
    <location>
        <begin position="433"/>
        <end position="466"/>
    </location>
</feature>
<feature type="region of interest" description="Disordered" evidence="16">
    <location>
        <begin position="1"/>
        <end position="27"/>
    </location>
</feature>
<keyword evidence="5" id="KW-0597">Phosphoprotein</keyword>
<keyword evidence="8 15" id="KW-0547">Nucleotide-binding</keyword>
<dbReference type="InterPro" id="IPR027256">
    <property type="entry name" value="P-typ_ATPase_IB"/>
</dbReference>
<dbReference type="PROSITE" id="PS00154">
    <property type="entry name" value="ATPASE_E1_E2"/>
    <property type="match status" value="1"/>
</dbReference>
<dbReference type="InterPro" id="IPR023299">
    <property type="entry name" value="ATPase_P-typ_cyto_dom_N"/>
</dbReference>
<dbReference type="InterPro" id="IPR018303">
    <property type="entry name" value="ATPase_P-typ_P_site"/>
</dbReference>
<dbReference type="InterPro" id="IPR059000">
    <property type="entry name" value="ATPase_P-type_domA"/>
</dbReference>
<evidence type="ECO:0000256" key="12">
    <source>
        <dbReference type="ARBA" id="ARBA00022989"/>
    </source>
</evidence>
<dbReference type="InterPro" id="IPR023214">
    <property type="entry name" value="HAD_sf"/>
</dbReference>
<dbReference type="Gene3D" id="3.40.50.1000">
    <property type="entry name" value="HAD superfamily/HAD-like"/>
    <property type="match status" value="1"/>
</dbReference>
<feature type="domain" description="HMA" evidence="17">
    <location>
        <begin position="69"/>
        <end position="135"/>
    </location>
</feature>
<dbReference type="InterPro" id="IPR036412">
    <property type="entry name" value="HAD-like_sf"/>
</dbReference>
<accession>A0AAJ2BUG1</accession>
<evidence type="ECO:0000256" key="2">
    <source>
        <dbReference type="ARBA" id="ARBA00006024"/>
    </source>
</evidence>
<dbReference type="Proteomes" id="UP001253458">
    <property type="component" value="Unassembled WGS sequence"/>
</dbReference>
<evidence type="ECO:0000313" key="18">
    <source>
        <dbReference type="EMBL" id="MDR6767603.1"/>
    </source>
</evidence>
<dbReference type="NCBIfam" id="TIGR01511">
    <property type="entry name" value="ATPase-IB1_Cu"/>
    <property type="match status" value="1"/>
</dbReference>
<dbReference type="PANTHER" id="PTHR43520:SF5">
    <property type="entry name" value="CATION-TRANSPORTING P-TYPE ATPASE-RELATED"/>
    <property type="match status" value="1"/>
</dbReference>
<dbReference type="CDD" id="cd02079">
    <property type="entry name" value="P-type_ATPase_HM"/>
    <property type="match status" value="1"/>
</dbReference>
<evidence type="ECO:0000256" key="9">
    <source>
        <dbReference type="ARBA" id="ARBA00022840"/>
    </source>
</evidence>
<dbReference type="SFLD" id="SFLDG00002">
    <property type="entry name" value="C1.7:_P-type_atpase_like"/>
    <property type="match status" value="1"/>
</dbReference>
<dbReference type="EMBL" id="JAVDTS010000005">
    <property type="protein sequence ID" value="MDR6838825.1"/>
    <property type="molecule type" value="Genomic_DNA"/>
</dbReference>
<dbReference type="GO" id="GO:0005507">
    <property type="term" value="F:copper ion binding"/>
    <property type="evidence" value="ECO:0007669"/>
    <property type="project" value="TreeGrafter"/>
</dbReference>
<dbReference type="AlphaFoldDB" id="A0AAJ2BUG1"/>
<feature type="transmembrane region" description="Helical" evidence="15">
    <location>
        <begin position="749"/>
        <end position="765"/>
    </location>
</feature>
<dbReference type="SFLD" id="SFLDS00003">
    <property type="entry name" value="Haloacid_Dehalogenase"/>
    <property type="match status" value="1"/>
</dbReference>
<feature type="transmembrane region" description="Helical" evidence="15">
    <location>
        <begin position="254"/>
        <end position="272"/>
    </location>
</feature>
<dbReference type="GO" id="GO:0005524">
    <property type="term" value="F:ATP binding"/>
    <property type="evidence" value="ECO:0007669"/>
    <property type="project" value="UniProtKB-UniRule"/>
</dbReference>
<feature type="transmembrane region" description="Helical" evidence="15">
    <location>
        <begin position="222"/>
        <end position="242"/>
    </location>
</feature>
<evidence type="ECO:0000256" key="11">
    <source>
        <dbReference type="ARBA" id="ARBA00022967"/>
    </source>
</evidence>
<dbReference type="PRINTS" id="PR00119">
    <property type="entry name" value="CATATPASE"/>
</dbReference>
<keyword evidence="11" id="KW-1278">Translocase</keyword>
<dbReference type="InterPro" id="IPR044492">
    <property type="entry name" value="P_typ_ATPase_HD_dom"/>
</dbReference>
<dbReference type="InterPro" id="IPR036163">
    <property type="entry name" value="HMA_dom_sf"/>
</dbReference>
<keyword evidence="6 15" id="KW-0812">Transmembrane</keyword>
<dbReference type="SFLD" id="SFLDF00027">
    <property type="entry name" value="p-type_atpase"/>
    <property type="match status" value="1"/>
</dbReference>
<dbReference type="GO" id="GO:0055070">
    <property type="term" value="P:copper ion homeostasis"/>
    <property type="evidence" value="ECO:0007669"/>
    <property type="project" value="TreeGrafter"/>
</dbReference>
<dbReference type="Gene3D" id="3.40.1110.10">
    <property type="entry name" value="Calcium-transporting ATPase, cytoplasmic domain N"/>
    <property type="match status" value="1"/>
</dbReference>
<dbReference type="NCBIfam" id="TIGR01512">
    <property type="entry name" value="ATPase-IB2_Cd"/>
    <property type="match status" value="1"/>
</dbReference>
<dbReference type="NCBIfam" id="TIGR01525">
    <property type="entry name" value="ATPase-IB_hvy"/>
    <property type="match status" value="1"/>
</dbReference>
<keyword evidence="20" id="KW-1185">Reference proteome</keyword>
<dbReference type="PROSITE" id="PS50846">
    <property type="entry name" value="HMA_2"/>
    <property type="match status" value="1"/>
</dbReference>
<feature type="compositionally biased region" description="Low complexity" evidence="16">
    <location>
        <begin position="53"/>
        <end position="63"/>
    </location>
</feature>
<organism evidence="18 21">
    <name type="scientific">Acidovorax delafieldii</name>
    <name type="common">Pseudomonas delafieldii</name>
    <dbReference type="NCBI Taxonomy" id="47920"/>
    <lineage>
        <taxon>Bacteria</taxon>
        <taxon>Pseudomonadati</taxon>
        <taxon>Pseudomonadota</taxon>
        <taxon>Betaproteobacteria</taxon>
        <taxon>Burkholderiales</taxon>
        <taxon>Comamonadaceae</taxon>
        <taxon>Acidovorax</taxon>
    </lineage>
</organism>
<feature type="region of interest" description="Disordered" evidence="16">
    <location>
        <begin position="813"/>
        <end position="837"/>
    </location>
</feature>
<comment type="similarity">
    <text evidence="2 15">Belongs to the cation transport ATPase (P-type) (TC 3.A.3) family. Type IB subfamily.</text>
</comment>
<evidence type="ECO:0000256" key="4">
    <source>
        <dbReference type="ARBA" id="ARBA00022475"/>
    </source>
</evidence>
<comment type="subcellular location">
    <subcellularLocation>
        <location evidence="1">Cell membrane</location>
        <topology evidence="1">Multi-pass membrane protein</topology>
    </subcellularLocation>
</comment>